<gene>
    <name evidence="2" type="ORF">O3G_MSEX004918</name>
</gene>
<evidence type="ECO:0000313" key="2">
    <source>
        <dbReference type="EMBL" id="KAG6447405.1"/>
    </source>
</evidence>
<dbReference type="AlphaFoldDB" id="A0A921YYE3"/>
<name>A0A921YYE3_MANSE</name>
<accession>A0A921YYE3</accession>
<dbReference type="EMBL" id="JH668343">
    <property type="protein sequence ID" value="KAG6447405.1"/>
    <property type="molecule type" value="Genomic_DNA"/>
</dbReference>
<reference evidence="2" key="2">
    <citation type="submission" date="2020-12" db="EMBL/GenBank/DDBJ databases">
        <authorList>
            <person name="Kanost M."/>
        </authorList>
    </citation>
    <scope>NUCLEOTIDE SEQUENCE</scope>
</reference>
<dbReference type="Pfam" id="PF11901">
    <property type="entry name" value="DM9"/>
    <property type="match status" value="1"/>
</dbReference>
<evidence type="ECO:0000313" key="3">
    <source>
        <dbReference type="Proteomes" id="UP000791440"/>
    </source>
</evidence>
<dbReference type="Pfam" id="PF12248">
    <property type="entry name" value="Methyltransf_FA"/>
    <property type="match status" value="1"/>
</dbReference>
<dbReference type="Proteomes" id="UP000791440">
    <property type="component" value="Unassembled WGS sequence"/>
</dbReference>
<keyword evidence="3" id="KW-1185">Reference proteome</keyword>
<dbReference type="SMART" id="SM00696">
    <property type="entry name" value="DM9"/>
    <property type="match status" value="2"/>
</dbReference>
<proteinExistence type="predicted"/>
<comment type="caution">
    <text evidence="2">The sequence shown here is derived from an EMBL/GenBank/DDBJ whole genome shotgun (WGS) entry which is preliminary data.</text>
</comment>
<organism evidence="2 3">
    <name type="scientific">Manduca sexta</name>
    <name type="common">Tobacco hawkmoth</name>
    <name type="synonym">Tobacco hornworm</name>
    <dbReference type="NCBI Taxonomy" id="7130"/>
    <lineage>
        <taxon>Eukaryota</taxon>
        <taxon>Metazoa</taxon>
        <taxon>Ecdysozoa</taxon>
        <taxon>Arthropoda</taxon>
        <taxon>Hexapoda</taxon>
        <taxon>Insecta</taxon>
        <taxon>Pterygota</taxon>
        <taxon>Neoptera</taxon>
        <taxon>Endopterygota</taxon>
        <taxon>Lepidoptera</taxon>
        <taxon>Glossata</taxon>
        <taxon>Ditrysia</taxon>
        <taxon>Bombycoidea</taxon>
        <taxon>Sphingidae</taxon>
        <taxon>Sphinginae</taxon>
        <taxon>Sphingini</taxon>
        <taxon>Manduca</taxon>
    </lineage>
</organism>
<dbReference type="InterPro" id="IPR022041">
    <property type="entry name" value="Methyltransf_FA"/>
</dbReference>
<protein>
    <recommendedName>
        <fullName evidence="1">Farnesoic acid O-methyl transferase domain-containing protein</fullName>
    </recommendedName>
</protein>
<sequence>MGDIIEFVTSPSLGHRCFKIQSSGINFDIKSFYYAAIVLSKKGENMDHIWIIICNGASWVQRMGHNRVLAKTPGILSGNFYSRFWLTWSGDIITFGKNGHVEPILKFPNKSSKSMYVRFITQTDEHAVHWRVELPPLLKQLSINHIVKGKLRWVPAYTQLPDDALIGGFEKEKLYIMRANHRGSLTPGKLVPSEGVGYIAWGYEAHEKTEFEVLCGYNCKWVPSKKDRIPAGAVKGGYSEVQREMLYIGRALHRGYIIPGKVQPSHRVCYIPYNGKTVAMENYEILTVPSERRCINKYILPNKTSSTEFRIQDYYSDSDHYADDDSYEFMIDFFNPFLDMD</sequence>
<reference evidence="2" key="1">
    <citation type="journal article" date="2016" name="Insect Biochem. Mol. Biol.">
        <title>Multifaceted biological insights from a draft genome sequence of the tobacco hornworm moth, Manduca sexta.</title>
        <authorList>
            <person name="Kanost M.R."/>
            <person name="Arrese E.L."/>
            <person name="Cao X."/>
            <person name="Chen Y.R."/>
            <person name="Chellapilla S."/>
            <person name="Goldsmith M.R."/>
            <person name="Grosse-Wilde E."/>
            <person name="Heckel D.G."/>
            <person name="Herndon N."/>
            <person name="Jiang H."/>
            <person name="Papanicolaou A."/>
            <person name="Qu J."/>
            <person name="Soulages J.L."/>
            <person name="Vogel H."/>
            <person name="Walters J."/>
            <person name="Waterhouse R.M."/>
            <person name="Ahn S.J."/>
            <person name="Almeida F.C."/>
            <person name="An C."/>
            <person name="Aqrawi P."/>
            <person name="Bretschneider A."/>
            <person name="Bryant W.B."/>
            <person name="Bucks S."/>
            <person name="Chao H."/>
            <person name="Chevignon G."/>
            <person name="Christen J.M."/>
            <person name="Clarke D.F."/>
            <person name="Dittmer N.T."/>
            <person name="Ferguson L.C.F."/>
            <person name="Garavelou S."/>
            <person name="Gordon K.H.J."/>
            <person name="Gunaratna R.T."/>
            <person name="Han Y."/>
            <person name="Hauser F."/>
            <person name="He Y."/>
            <person name="Heidel-Fischer H."/>
            <person name="Hirsh A."/>
            <person name="Hu Y."/>
            <person name="Jiang H."/>
            <person name="Kalra D."/>
            <person name="Klinner C."/>
            <person name="Konig C."/>
            <person name="Kovar C."/>
            <person name="Kroll A.R."/>
            <person name="Kuwar S.S."/>
            <person name="Lee S.L."/>
            <person name="Lehman R."/>
            <person name="Li K."/>
            <person name="Li Z."/>
            <person name="Liang H."/>
            <person name="Lovelace S."/>
            <person name="Lu Z."/>
            <person name="Mansfield J.H."/>
            <person name="McCulloch K.J."/>
            <person name="Mathew T."/>
            <person name="Morton B."/>
            <person name="Muzny D.M."/>
            <person name="Neunemann D."/>
            <person name="Ongeri F."/>
            <person name="Pauchet Y."/>
            <person name="Pu L.L."/>
            <person name="Pyrousis I."/>
            <person name="Rao X.J."/>
            <person name="Redding A."/>
            <person name="Roesel C."/>
            <person name="Sanchez-Gracia A."/>
            <person name="Schaack S."/>
            <person name="Shukla A."/>
            <person name="Tetreau G."/>
            <person name="Wang Y."/>
            <person name="Xiong G.H."/>
            <person name="Traut W."/>
            <person name="Walsh T.K."/>
            <person name="Worley K.C."/>
            <person name="Wu D."/>
            <person name="Wu W."/>
            <person name="Wu Y.Q."/>
            <person name="Zhang X."/>
            <person name="Zou Z."/>
            <person name="Zucker H."/>
            <person name="Briscoe A.D."/>
            <person name="Burmester T."/>
            <person name="Clem R.J."/>
            <person name="Feyereisen R."/>
            <person name="Grimmelikhuijzen C.J.P."/>
            <person name="Hamodrakas S.J."/>
            <person name="Hansson B.S."/>
            <person name="Huguet E."/>
            <person name="Jermiin L.S."/>
            <person name="Lan Q."/>
            <person name="Lehman H.K."/>
            <person name="Lorenzen M."/>
            <person name="Merzendorfer H."/>
            <person name="Michalopoulos I."/>
            <person name="Morton D.B."/>
            <person name="Muthukrishnan S."/>
            <person name="Oakeshott J.G."/>
            <person name="Palmer W."/>
            <person name="Park Y."/>
            <person name="Passarelli A.L."/>
            <person name="Rozas J."/>
            <person name="Schwartz L.M."/>
            <person name="Smith W."/>
            <person name="Southgate A."/>
            <person name="Vilcinskas A."/>
            <person name="Vogt R."/>
            <person name="Wang P."/>
            <person name="Werren J."/>
            <person name="Yu X.Q."/>
            <person name="Zhou J.J."/>
            <person name="Brown S.J."/>
            <person name="Scherer S.E."/>
            <person name="Richards S."/>
            <person name="Blissard G.W."/>
        </authorList>
    </citation>
    <scope>NUCLEOTIDE SEQUENCE</scope>
</reference>
<dbReference type="PANTHER" id="PTHR31649">
    <property type="entry name" value="AGAP009604-PA"/>
    <property type="match status" value="1"/>
</dbReference>
<feature type="domain" description="Farnesoic acid O-methyl transferase" evidence="1">
    <location>
        <begin position="24"/>
        <end position="133"/>
    </location>
</feature>
<dbReference type="InterPro" id="IPR006616">
    <property type="entry name" value="DM9_repeat"/>
</dbReference>
<dbReference type="PANTHER" id="PTHR31649:SF1">
    <property type="entry name" value="FARNESOIC ACID O-METHYL TRANSFERASE DOMAIN-CONTAINING PROTEIN"/>
    <property type="match status" value="1"/>
</dbReference>
<evidence type="ECO:0000259" key="1">
    <source>
        <dbReference type="Pfam" id="PF12248"/>
    </source>
</evidence>